<dbReference type="EMBL" id="AYJU01000003">
    <property type="protein sequence ID" value="EST55690.1"/>
    <property type="molecule type" value="Genomic_DNA"/>
</dbReference>
<dbReference type="AlphaFoldDB" id="V6MCR2"/>
<dbReference type="HOGENOM" id="CLU_1412804_0_0_9"/>
<sequence length="192" mass="22190">MTLDIKARTEELRQRIAAARIAEGKPPEPPENFVPVPLGIILTEELVPFYKIAVNFAAIIASGTLVRVDTSKLEKYRETAKLLRMGVGFHARGIGSTVDWCLREMDEINEAIDEGKESEIDKTSKMRRFSFFLEHLNKSPWSDTYDYKSTEPHHFREAKIKAEVERLKNNPDAYRAELDAAWRQYREIEHLI</sequence>
<comment type="caution">
    <text evidence="1">The sequence shown here is derived from an EMBL/GenBank/DDBJ whole genome shotgun (WGS) entry which is preliminary data.</text>
</comment>
<dbReference type="Proteomes" id="UP000017973">
    <property type="component" value="Unassembled WGS sequence"/>
</dbReference>
<protein>
    <submittedName>
        <fullName evidence="1">Uncharacterized protein</fullName>
    </submittedName>
</protein>
<dbReference type="STRING" id="1408254.T458_06950"/>
<dbReference type="OrthoDB" id="2600605at2"/>
<dbReference type="RefSeq" id="WP_023555412.1">
    <property type="nucleotide sequence ID" value="NZ_KI629787.1"/>
</dbReference>
<proteinExistence type="predicted"/>
<name>V6MCR2_9BACL</name>
<reference evidence="1 2" key="1">
    <citation type="journal article" date="2014" name="Genome Announc.">
        <title>Draft Genome Sequence of Brevibacillus panacihumi Strain W25, a Halotolerant Hydrocarbon-Degrading Bacterium.</title>
        <authorList>
            <person name="Wang X."/>
            <person name="Jin D."/>
            <person name="Zhou L."/>
            <person name="Wu L."/>
            <person name="An W."/>
            <person name="Chen Y."/>
            <person name="Zhao L."/>
        </authorList>
    </citation>
    <scope>NUCLEOTIDE SEQUENCE [LARGE SCALE GENOMIC DNA]</scope>
    <source>
        <strain evidence="1 2">W25</strain>
    </source>
</reference>
<dbReference type="PATRIC" id="fig|1408254.3.peg.1378"/>
<accession>V6MCR2</accession>
<keyword evidence="2" id="KW-1185">Reference proteome</keyword>
<organism evidence="1 2">
    <name type="scientific">Brevibacillus panacihumi W25</name>
    <dbReference type="NCBI Taxonomy" id="1408254"/>
    <lineage>
        <taxon>Bacteria</taxon>
        <taxon>Bacillati</taxon>
        <taxon>Bacillota</taxon>
        <taxon>Bacilli</taxon>
        <taxon>Bacillales</taxon>
        <taxon>Paenibacillaceae</taxon>
        <taxon>Brevibacillus</taxon>
    </lineage>
</organism>
<evidence type="ECO:0000313" key="1">
    <source>
        <dbReference type="EMBL" id="EST55690.1"/>
    </source>
</evidence>
<gene>
    <name evidence="1" type="ORF">T458_06950</name>
</gene>
<evidence type="ECO:0000313" key="2">
    <source>
        <dbReference type="Proteomes" id="UP000017973"/>
    </source>
</evidence>